<comment type="caution">
    <text evidence="1">The sequence shown here is derived from an EMBL/GenBank/DDBJ whole genome shotgun (WGS) entry which is preliminary data.</text>
</comment>
<dbReference type="EMBL" id="VSSQ01056689">
    <property type="protein sequence ID" value="MPN10532.1"/>
    <property type="molecule type" value="Genomic_DNA"/>
</dbReference>
<reference evidence="1" key="1">
    <citation type="submission" date="2019-08" db="EMBL/GenBank/DDBJ databases">
        <authorList>
            <person name="Kucharzyk K."/>
            <person name="Murdoch R.W."/>
            <person name="Higgins S."/>
            <person name="Loffler F."/>
        </authorList>
    </citation>
    <scope>NUCLEOTIDE SEQUENCE</scope>
</reference>
<name>A0A645FAE3_9ZZZZ</name>
<dbReference type="AlphaFoldDB" id="A0A645FAE3"/>
<protein>
    <submittedName>
        <fullName evidence="1">Uncharacterized protein</fullName>
    </submittedName>
</protein>
<organism evidence="1">
    <name type="scientific">bioreactor metagenome</name>
    <dbReference type="NCBI Taxonomy" id="1076179"/>
    <lineage>
        <taxon>unclassified sequences</taxon>
        <taxon>metagenomes</taxon>
        <taxon>ecological metagenomes</taxon>
    </lineage>
</organism>
<gene>
    <name evidence="1" type="ORF">SDC9_157827</name>
</gene>
<accession>A0A645FAE3</accession>
<sequence length="90" mass="9988">MTIENPEITVNGEKLVIPVKMESGMFLELLSPTDCKLYGSKGELLQEIRLEKKIPLFLQGDNKISFSCTGTKDVNIRAQITVIGHGKPIE</sequence>
<proteinExistence type="predicted"/>
<evidence type="ECO:0000313" key="1">
    <source>
        <dbReference type="EMBL" id="MPN10532.1"/>
    </source>
</evidence>